<evidence type="ECO:0000256" key="3">
    <source>
        <dbReference type="ARBA" id="ARBA00006347"/>
    </source>
</evidence>
<dbReference type="Pfam" id="PF13848">
    <property type="entry name" value="Thioredoxin_6"/>
    <property type="match status" value="1"/>
</dbReference>
<dbReference type="EC" id="5.3.4.1" evidence="4"/>
<dbReference type="EMBL" id="ATCN01000604">
    <property type="protein sequence ID" value="EPR78704.1"/>
    <property type="molecule type" value="Genomic_DNA"/>
</dbReference>
<feature type="transmembrane region" description="Helical" evidence="9">
    <location>
        <begin position="6"/>
        <end position="31"/>
    </location>
</feature>
<gene>
    <name evidence="11" type="ORF">SLOPH_1492</name>
</gene>
<evidence type="ECO:0000256" key="7">
    <source>
        <dbReference type="ARBA" id="ARBA00023284"/>
    </source>
</evidence>
<evidence type="ECO:0000256" key="1">
    <source>
        <dbReference type="ARBA" id="ARBA00001182"/>
    </source>
</evidence>
<dbReference type="GO" id="GO:0005788">
    <property type="term" value="C:endoplasmic reticulum lumen"/>
    <property type="evidence" value="ECO:0007669"/>
    <property type="project" value="UniProtKB-SubCell"/>
</dbReference>
<keyword evidence="6 11" id="KW-0413">Isomerase</keyword>
<dbReference type="SUPFAM" id="SSF52833">
    <property type="entry name" value="Thioredoxin-like"/>
    <property type="match status" value="2"/>
</dbReference>
<evidence type="ECO:0000256" key="5">
    <source>
        <dbReference type="ARBA" id="ARBA00022824"/>
    </source>
</evidence>
<dbReference type="PROSITE" id="PS51354">
    <property type="entry name" value="GLUTAREDOXIN_2"/>
    <property type="match status" value="1"/>
</dbReference>
<evidence type="ECO:0000256" key="4">
    <source>
        <dbReference type="ARBA" id="ARBA00012723"/>
    </source>
</evidence>
<keyword evidence="9" id="KW-0812">Transmembrane</keyword>
<dbReference type="OrthoDB" id="427280at2759"/>
<dbReference type="PROSITE" id="PS51352">
    <property type="entry name" value="THIOREDOXIN_2"/>
    <property type="match status" value="1"/>
</dbReference>
<evidence type="ECO:0000256" key="8">
    <source>
        <dbReference type="SAM" id="MobiDB-lite"/>
    </source>
</evidence>
<accession>S7XI77</accession>
<dbReference type="Proteomes" id="UP000014978">
    <property type="component" value="Unassembled WGS sequence"/>
</dbReference>
<comment type="caution">
    <text evidence="11">The sequence shown here is derived from an EMBL/GenBank/DDBJ whole genome shotgun (WGS) entry which is preliminary data.</text>
</comment>
<dbReference type="InParanoid" id="S7XI77"/>
<feature type="domain" description="Thioredoxin" evidence="10">
    <location>
        <begin position="295"/>
        <end position="417"/>
    </location>
</feature>
<dbReference type="InterPro" id="IPR036249">
    <property type="entry name" value="Thioredoxin-like_sf"/>
</dbReference>
<name>S7XI77_SPRLO</name>
<keyword evidence="9" id="KW-1133">Transmembrane helix</keyword>
<dbReference type="GO" id="GO:0034976">
    <property type="term" value="P:response to endoplasmic reticulum stress"/>
    <property type="evidence" value="ECO:0007669"/>
    <property type="project" value="TreeGrafter"/>
</dbReference>
<reference evidence="12" key="1">
    <citation type="journal article" date="2013" name="PLoS Genet.">
        <title>The genome of Spraguea lophii and the basis of host-microsporidian interactions.</title>
        <authorList>
            <person name="Campbell S.E."/>
            <person name="Williams T.A."/>
            <person name="Yousuf A."/>
            <person name="Soanes D.M."/>
            <person name="Paszkiewicz K.H."/>
            <person name="Williams B.A.P."/>
        </authorList>
    </citation>
    <scope>NUCLEOTIDE SEQUENCE [LARGE SCALE GENOMIC DNA]</scope>
    <source>
        <strain evidence="12">42_110</strain>
    </source>
</reference>
<dbReference type="PANTHER" id="PTHR18929:SF132">
    <property type="entry name" value="PROTEIN DISULFIDE-ISOMERASE A3"/>
    <property type="match status" value="1"/>
</dbReference>
<organism evidence="11 12">
    <name type="scientific">Spraguea lophii (strain 42_110)</name>
    <name type="common">Microsporidian parasite</name>
    <dbReference type="NCBI Taxonomy" id="1358809"/>
    <lineage>
        <taxon>Eukaryota</taxon>
        <taxon>Fungi</taxon>
        <taxon>Fungi incertae sedis</taxon>
        <taxon>Microsporidia</taxon>
        <taxon>Spragueidae</taxon>
        <taxon>Spraguea</taxon>
    </lineage>
</organism>
<evidence type="ECO:0000313" key="11">
    <source>
        <dbReference type="EMBL" id="EPR78704.1"/>
    </source>
</evidence>
<dbReference type="InterPro" id="IPR013766">
    <property type="entry name" value="Thioredoxin_domain"/>
</dbReference>
<dbReference type="Gene3D" id="3.40.30.10">
    <property type="entry name" value="Glutaredoxin"/>
    <property type="match status" value="2"/>
</dbReference>
<evidence type="ECO:0000256" key="9">
    <source>
        <dbReference type="SAM" id="Phobius"/>
    </source>
</evidence>
<feature type="compositionally biased region" description="Basic and acidic residues" evidence="8">
    <location>
        <begin position="430"/>
        <end position="464"/>
    </location>
</feature>
<keyword evidence="5" id="KW-0256">Endoplasmic reticulum</keyword>
<proteinExistence type="inferred from homology"/>
<protein>
    <recommendedName>
        <fullName evidence="4">protein disulfide-isomerase</fullName>
        <ecNumber evidence="4">5.3.4.1</ecNumber>
    </recommendedName>
</protein>
<keyword evidence="7" id="KW-0676">Redox-active center</keyword>
<dbReference type="VEuPathDB" id="MicrosporidiaDB:SLOPH_1492"/>
<evidence type="ECO:0000256" key="6">
    <source>
        <dbReference type="ARBA" id="ARBA00023235"/>
    </source>
</evidence>
<evidence type="ECO:0000259" key="10">
    <source>
        <dbReference type="PROSITE" id="PS51352"/>
    </source>
</evidence>
<sequence>MYFYLFLGFTLPLMFTINLLNIFIYFIYYVYSRDPVTVYGDLKTALKSDGFEINMMKAVDKDNIVIEHKGRRFNVKNEDEGKLEEMLGSLKNDSLNFDIKEAVKNIEKMKDETFEEEIYKGKISFMVFFVKELIEINGNMKIYVSTDEKLAEELNVPFPGYYGFNAKENAYYKKEFTTVENALSVVNTPILDMVSQENLQYYEECGLPVFYLFHQEFENMKELRTYAYSIREQIKIGLIPYDDEKSNIKYFGITKESLPAMVFIGENKKYKKENTHNLDTIKEFINDYFNNKLIAFENSGEPPADNNERNIKIIVRKEWNEFKNGAIKKDRLLIFHSPYCSFCVQLMPILEKLGERIDKNKVEIGTVNMLENDMPEYKIEYFPTIMLIKANTNEEVVYSSTDRTEKALAEFIGHGNNKAVIEIPEETEIKDEGGMKGETEIKEEGKEEAEIKEDEEKTETKEDL</sequence>
<dbReference type="GO" id="GO:0003756">
    <property type="term" value="F:protein disulfide isomerase activity"/>
    <property type="evidence" value="ECO:0007669"/>
    <property type="project" value="UniProtKB-EC"/>
</dbReference>
<dbReference type="OMA" id="GTTHNDF"/>
<dbReference type="GO" id="GO:0006457">
    <property type="term" value="P:protein folding"/>
    <property type="evidence" value="ECO:0007669"/>
    <property type="project" value="TreeGrafter"/>
</dbReference>
<comment type="similarity">
    <text evidence="3">Belongs to the protein disulfide isomerase family.</text>
</comment>
<comment type="subcellular location">
    <subcellularLocation>
        <location evidence="2">Endoplasmic reticulum lumen</location>
    </subcellularLocation>
</comment>
<dbReference type="Pfam" id="PF00085">
    <property type="entry name" value="Thioredoxin"/>
    <property type="match status" value="1"/>
</dbReference>
<comment type="catalytic activity">
    <reaction evidence="1">
        <text>Catalyzes the rearrangement of -S-S- bonds in proteins.</text>
        <dbReference type="EC" id="5.3.4.1"/>
    </reaction>
</comment>
<keyword evidence="12" id="KW-1185">Reference proteome</keyword>
<dbReference type="HOGENOM" id="CLU_036412_0_0_1"/>
<evidence type="ECO:0000256" key="2">
    <source>
        <dbReference type="ARBA" id="ARBA00004319"/>
    </source>
</evidence>
<evidence type="ECO:0000313" key="12">
    <source>
        <dbReference type="Proteomes" id="UP000014978"/>
    </source>
</evidence>
<dbReference type="PANTHER" id="PTHR18929">
    <property type="entry name" value="PROTEIN DISULFIDE ISOMERASE"/>
    <property type="match status" value="1"/>
</dbReference>
<dbReference type="STRING" id="1358809.S7XI77"/>
<keyword evidence="9" id="KW-0472">Membrane</keyword>
<feature type="region of interest" description="Disordered" evidence="8">
    <location>
        <begin position="425"/>
        <end position="464"/>
    </location>
</feature>
<dbReference type="AlphaFoldDB" id="S7XI77"/>